<reference evidence="15" key="1">
    <citation type="submission" date="2009-05" db="EMBL/GenBank/DDBJ databases">
        <authorList>
            <person name="Harkins D.M."/>
            <person name="DeShazer D."/>
            <person name="Woods D.E."/>
            <person name="Brinkac L.M."/>
            <person name="Brown K.A."/>
            <person name="Hung G.C."/>
            <person name="Tuanyok A."/>
            <person name="Zhang B."/>
            <person name="Nierman W.C."/>
        </authorList>
    </citation>
    <scope>NUCLEOTIDE SEQUENCE [LARGE SCALE GENOMIC DNA]</scope>
    <source>
        <strain evidence="15">1710a</strain>
    </source>
</reference>
<sequence>MHRFETIRQLESSARTYASSFEAVFESGAGALLRDQSGREIIDCLSCAGALPLGHNHPEVNDAIRRFFQSGHVQQALDLSTPAKFEFVKTLFETLPDDWARRAKIQFCSPSGSDAVEAAMKLTRFATGRQTIVAFSGAYHGMTRGALAAMGNLGVKSGLGLGAGDVHFAPYPYRFRCPFGTDGTETDALSVQYLRNLLADPESGVSKPAAVVVEVVQGEGGCIPVSDAWLRALRQLTRAHEIALIIDEVQTGFGRTGSMFAFERAGIRPDVLVLSKAIGGGFPLAVVVYDEVLDVWPRGKHAGTFRGNQIAMVAGKATIEILRRDRLDAHAAQMGALLVDGLREIARAHPEFGDVRGRGLMVGVEIVDPSSDGAPQDGELARAIKLEAFRNGLLVETGGRHGAVLRLLPPLIVNRADISAILERLDASIAQAKRGRGPRGGANHRSDERDGEAARPVAQGRSALPQAEPVKREAERRRGLLKPAFLLLWLGETALDFGSALMSFALAAWIFQKTGSAERFSFAVLSAAIPALLLTPVAGALADRFDRRWVIAGCDVAMAIMIGALAWLLFRGALAPGHLYFFNATSAAIGCIRMPAYRAAVTAIVPRERLTQASGFTGTSQALLRIAAPLIAGYVLADYGLKGIVGLDMLMIAAGSAAIFAALLRAAHAIRGVVGAVDASLIEGVSASFAAAVRYFKSVPMFQGLAAYNMLQESLLLLSSVMLTPLVLSTHSSSTLGLILTYGALGGLAGSLLLLVLRIEARLMSLALFADAVLAMLIALVGFSRSPAAWCAFVFLAYFASSASSACTSALWARKTPREMRGSIFALNTSMNLAAMSIVVLVGGVLCQRLFEPALADGGAWAPTVGAWLGTGKGRGIGLLLVLCGAAGCVASLLALTCTRLRHLDALVPDQTHDDARDLLRNGVAVT</sequence>
<evidence type="ECO:0000313" key="15">
    <source>
        <dbReference type="EMBL" id="EET04261.1"/>
    </source>
</evidence>
<evidence type="ECO:0000256" key="13">
    <source>
        <dbReference type="SAM" id="MobiDB-lite"/>
    </source>
</evidence>
<keyword evidence="15" id="KW-0670">Pyruvate</keyword>
<dbReference type="InterPro" id="IPR011701">
    <property type="entry name" value="MFS"/>
</dbReference>
<dbReference type="SUPFAM" id="SSF53383">
    <property type="entry name" value="PLP-dependent transferases"/>
    <property type="match status" value="1"/>
</dbReference>
<feature type="transmembrane region" description="Helical" evidence="14">
    <location>
        <begin position="763"/>
        <end position="781"/>
    </location>
</feature>
<dbReference type="InterPro" id="IPR015424">
    <property type="entry name" value="PyrdxlP-dep_Trfase"/>
</dbReference>
<dbReference type="EMBL" id="CM000833">
    <property type="protein sequence ID" value="EET04261.1"/>
    <property type="molecule type" value="Genomic_DNA"/>
</dbReference>
<comment type="similarity">
    <text evidence="3">Belongs to the class-III pyridoxal-phosphate-dependent aminotransferase family.</text>
</comment>
<dbReference type="AlphaFoldDB" id="A0A0E1VW81"/>
<dbReference type="GO" id="GO:0022857">
    <property type="term" value="F:transmembrane transporter activity"/>
    <property type="evidence" value="ECO:0007669"/>
    <property type="project" value="InterPro"/>
</dbReference>
<feature type="transmembrane region" description="Helical" evidence="14">
    <location>
        <begin position="522"/>
        <end position="542"/>
    </location>
</feature>
<proteinExistence type="inferred from homology"/>
<comment type="catalytic activity">
    <reaction evidence="12">
        <text>L-2,4-diaminobutanoate + 2-oxoglutarate = L-aspartate 4-semialdehyde + L-glutamate</text>
        <dbReference type="Rhea" id="RHEA:11160"/>
        <dbReference type="ChEBI" id="CHEBI:16810"/>
        <dbReference type="ChEBI" id="CHEBI:29985"/>
        <dbReference type="ChEBI" id="CHEBI:58761"/>
        <dbReference type="ChEBI" id="CHEBI:537519"/>
        <dbReference type="EC" id="2.6.1.76"/>
    </reaction>
</comment>
<feature type="transmembrane region" description="Helical" evidence="14">
    <location>
        <begin position="787"/>
        <end position="813"/>
    </location>
</feature>
<dbReference type="Gene3D" id="3.90.1150.10">
    <property type="entry name" value="Aspartate Aminotransferase, domain 1"/>
    <property type="match status" value="1"/>
</dbReference>
<evidence type="ECO:0000256" key="10">
    <source>
        <dbReference type="ARBA" id="ARBA00022989"/>
    </source>
</evidence>
<evidence type="ECO:0000256" key="4">
    <source>
        <dbReference type="ARBA" id="ARBA00013155"/>
    </source>
</evidence>
<dbReference type="CDD" id="cd06173">
    <property type="entry name" value="MFS_MefA_like"/>
    <property type="match status" value="1"/>
</dbReference>
<dbReference type="PANTHER" id="PTHR43552:SF1">
    <property type="entry name" value="DIAMINOBUTYRATE--2-OXOGLUTARATE AMINOTRANSFERASE"/>
    <property type="match status" value="1"/>
</dbReference>
<dbReference type="EC" id="2.6.1.76" evidence="4"/>
<keyword evidence="6 15" id="KW-0032">Aminotransferase</keyword>
<dbReference type="HOGENOM" id="CLU_014169_0_0_4"/>
<dbReference type="InterPro" id="IPR049704">
    <property type="entry name" value="Aminotrans_3_PPA_site"/>
</dbReference>
<feature type="transmembrane region" description="Helical" evidence="14">
    <location>
        <begin position="825"/>
        <end position="846"/>
    </location>
</feature>
<feature type="transmembrane region" description="Helical" evidence="14">
    <location>
        <begin position="648"/>
        <end position="667"/>
    </location>
</feature>
<feature type="transmembrane region" description="Helical" evidence="14">
    <location>
        <begin position="734"/>
        <end position="756"/>
    </location>
</feature>
<evidence type="ECO:0000256" key="3">
    <source>
        <dbReference type="ARBA" id="ARBA00008954"/>
    </source>
</evidence>
<dbReference type="Gene3D" id="3.40.640.10">
    <property type="entry name" value="Type I PLP-dependent aspartate aminotransferase-like (Major domain)"/>
    <property type="match status" value="1"/>
</dbReference>
<dbReference type="GO" id="GO:0030170">
    <property type="term" value="F:pyridoxal phosphate binding"/>
    <property type="evidence" value="ECO:0007669"/>
    <property type="project" value="InterPro"/>
</dbReference>
<protein>
    <recommendedName>
        <fullName evidence="5">Diaminobutyrate--2-oxoglutarate transaminase</fullName>
        <ecNumber evidence="4">2.6.1.76</ecNumber>
    </recommendedName>
</protein>
<evidence type="ECO:0000256" key="12">
    <source>
        <dbReference type="ARBA" id="ARBA00049111"/>
    </source>
</evidence>
<dbReference type="PROSITE" id="PS00600">
    <property type="entry name" value="AA_TRANSFER_CLASS_3"/>
    <property type="match status" value="1"/>
</dbReference>
<feature type="transmembrane region" description="Helical" evidence="14">
    <location>
        <begin position="673"/>
        <end position="693"/>
    </location>
</feature>
<comment type="pathway">
    <text evidence="2">Amine and polyamine biosynthesis; ectoine biosynthesis; L-ectoine from L-aspartate 4-semialdehyde: step 1/3.</text>
</comment>
<dbReference type="Gene3D" id="1.20.1250.20">
    <property type="entry name" value="MFS general substrate transporter like domains"/>
    <property type="match status" value="2"/>
</dbReference>
<dbReference type="NCBIfam" id="TIGR00709">
    <property type="entry name" value="dat"/>
    <property type="match status" value="1"/>
</dbReference>
<dbReference type="InterPro" id="IPR005814">
    <property type="entry name" value="Aminotrans_3"/>
</dbReference>
<evidence type="ECO:0000256" key="1">
    <source>
        <dbReference type="ARBA" id="ARBA00001933"/>
    </source>
</evidence>
<dbReference type="InterPro" id="IPR036259">
    <property type="entry name" value="MFS_trans_sf"/>
</dbReference>
<evidence type="ECO:0000256" key="2">
    <source>
        <dbReference type="ARBA" id="ARBA00004946"/>
    </source>
</evidence>
<evidence type="ECO:0000256" key="5">
    <source>
        <dbReference type="ARBA" id="ARBA00014798"/>
    </source>
</evidence>
<dbReference type="InterPro" id="IPR015421">
    <property type="entry name" value="PyrdxlP-dep_Trfase_major"/>
</dbReference>
<evidence type="ECO:0000256" key="6">
    <source>
        <dbReference type="ARBA" id="ARBA00022576"/>
    </source>
</evidence>
<evidence type="ECO:0000256" key="11">
    <source>
        <dbReference type="ARBA" id="ARBA00023136"/>
    </source>
</evidence>
<organism evidence="15">
    <name type="scientific">Burkholderia pseudomallei 1710a</name>
    <dbReference type="NCBI Taxonomy" id="320371"/>
    <lineage>
        <taxon>Bacteria</taxon>
        <taxon>Pseudomonadati</taxon>
        <taxon>Pseudomonadota</taxon>
        <taxon>Betaproteobacteria</taxon>
        <taxon>Burkholderiales</taxon>
        <taxon>Burkholderiaceae</taxon>
        <taxon>Burkholderia</taxon>
        <taxon>pseudomallei group</taxon>
    </lineage>
</organism>
<keyword evidence="9" id="KW-0663">Pyridoxal phosphate</keyword>
<keyword evidence="7 15" id="KW-0808">Transferase</keyword>
<dbReference type="Pfam" id="PF07690">
    <property type="entry name" value="MFS_1"/>
    <property type="match status" value="1"/>
</dbReference>
<dbReference type="InterPro" id="IPR004637">
    <property type="entry name" value="Dat"/>
</dbReference>
<keyword evidence="11 14" id="KW-0472">Membrane</keyword>
<evidence type="ECO:0000256" key="7">
    <source>
        <dbReference type="ARBA" id="ARBA00022679"/>
    </source>
</evidence>
<name>A0A0E1VW81_BURPE</name>
<accession>A0A0E1VW81</accession>
<evidence type="ECO:0000256" key="8">
    <source>
        <dbReference type="ARBA" id="ARBA00022692"/>
    </source>
</evidence>
<dbReference type="PANTHER" id="PTHR43552">
    <property type="entry name" value="DIAMINOBUTYRATE--2-OXOGLUTARATE AMINOTRANSFERASE"/>
    <property type="match status" value="1"/>
</dbReference>
<dbReference type="SUPFAM" id="SSF103473">
    <property type="entry name" value="MFS general substrate transporter"/>
    <property type="match status" value="1"/>
</dbReference>
<dbReference type="Proteomes" id="UP000001812">
    <property type="component" value="Chromosome II"/>
</dbReference>
<feature type="transmembrane region" description="Helical" evidence="14">
    <location>
        <begin position="549"/>
        <end position="570"/>
    </location>
</feature>
<comment type="cofactor">
    <cofactor evidence="1">
        <name>pyridoxal 5'-phosphate</name>
        <dbReference type="ChEBI" id="CHEBI:597326"/>
    </cofactor>
</comment>
<dbReference type="CDD" id="cd00610">
    <property type="entry name" value="OAT_like"/>
    <property type="match status" value="1"/>
</dbReference>
<keyword evidence="8 14" id="KW-0812">Transmembrane</keyword>
<evidence type="ECO:0000256" key="9">
    <source>
        <dbReference type="ARBA" id="ARBA00022898"/>
    </source>
</evidence>
<feature type="compositionally biased region" description="Basic and acidic residues" evidence="13">
    <location>
        <begin position="444"/>
        <end position="453"/>
    </location>
</feature>
<dbReference type="Pfam" id="PF00202">
    <property type="entry name" value="Aminotran_3"/>
    <property type="match status" value="1"/>
</dbReference>
<feature type="region of interest" description="Disordered" evidence="13">
    <location>
        <begin position="432"/>
        <end position="471"/>
    </location>
</feature>
<feature type="transmembrane region" description="Helical" evidence="14">
    <location>
        <begin position="877"/>
        <end position="896"/>
    </location>
</feature>
<dbReference type="FunFam" id="3.40.640.10:FF:000004">
    <property type="entry name" value="Acetylornithine aminotransferase"/>
    <property type="match status" value="1"/>
</dbReference>
<evidence type="ECO:0000256" key="14">
    <source>
        <dbReference type="SAM" id="Phobius"/>
    </source>
</evidence>
<dbReference type="GO" id="GO:0045303">
    <property type="term" value="F:diaminobutyrate-2-oxoglutarate transaminase activity"/>
    <property type="evidence" value="ECO:0007669"/>
    <property type="project" value="UniProtKB-EC"/>
</dbReference>
<gene>
    <name evidence="15" type="ORF">BURPS1710A_A1477</name>
</gene>
<keyword evidence="10 14" id="KW-1133">Transmembrane helix</keyword>
<dbReference type="RefSeq" id="WP_004528914.1">
    <property type="nucleotide sequence ID" value="NZ_CM000833.1"/>
</dbReference>
<dbReference type="InterPro" id="IPR015422">
    <property type="entry name" value="PyrdxlP-dep_Trfase_small"/>
</dbReference>